<dbReference type="AlphaFoldDB" id="A0AAP0PPT8"/>
<reference evidence="2 3" key="1">
    <citation type="submission" date="2024-01" db="EMBL/GenBank/DDBJ databases">
        <title>Genome assemblies of Stephania.</title>
        <authorList>
            <person name="Yang L."/>
        </authorList>
    </citation>
    <scope>NUCLEOTIDE SEQUENCE [LARGE SCALE GENOMIC DNA]</scope>
    <source>
        <strain evidence="2">YNDBR</strain>
        <tissue evidence="2">Leaf</tissue>
    </source>
</reference>
<gene>
    <name evidence="2" type="ORF">Syun_008618</name>
</gene>
<accession>A0AAP0PPT8</accession>
<dbReference type="EMBL" id="JBBNAF010000004">
    <property type="protein sequence ID" value="KAK9150309.1"/>
    <property type="molecule type" value="Genomic_DNA"/>
</dbReference>
<proteinExistence type="predicted"/>
<sequence length="165" mass="18115">MNGSGLVGNPSARDMVEKMGSRPINMTPVETMGVGPSNGTSPDSDGLDLEPVLCHDEKELVEILAPRTLNMDEEAMDPLRQYIFTNDTRAQLVDKLKKGRKAFSIWVIEGKKGKLRRIHSSSILRHNDNESLDKKTIVNMGGAKTESSSSEVDPGCQDYVPTTIE</sequence>
<keyword evidence="3" id="KW-1185">Reference proteome</keyword>
<dbReference type="Proteomes" id="UP001420932">
    <property type="component" value="Unassembled WGS sequence"/>
</dbReference>
<evidence type="ECO:0000256" key="1">
    <source>
        <dbReference type="SAM" id="MobiDB-lite"/>
    </source>
</evidence>
<feature type="region of interest" description="Disordered" evidence="1">
    <location>
        <begin position="143"/>
        <end position="165"/>
    </location>
</feature>
<evidence type="ECO:0000313" key="3">
    <source>
        <dbReference type="Proteomes" id="UP001420932"/>
    </source>
</evidence>
<evidence type="ECO:0000313" key="2">
    <source>
        <dbReference type="EMBL" id="KAK9150309.1"/>
    </source>
</evidence>
<organism evidence="2 3">
    <name type="scientific">Stephania yunnanensis</name>
    <dbReference type="NCBI Taxonomy" id="152371"/>
    <lineage>
        <taxon>Eukaryota</taxon>
        <taxon>Viridiplantae</taxon>
        <taxon>Streptophyta</taxon>
        <taxon>Embryophyta</taxon>
        <taxon>Tracheophyta</taxon>
        <taxon>Spermatophyta</taxon>
        <taxon>Magnoliopsida</taxon>
        <taxon>Ranunculales</taxon>
        <taxon>Menispermaceae</taxon>
        <taxon>Menispermoideae</taxon>
        <taxon>Cissampelideae</taxon>
        <taxon>Stephania</taxon>
    </lineage>
</organism>
<protein>
    <submittedName>
        <fullName evidence="2">Uncharacterized protein</fullName>
    </submittedName>
</protein>
<feature type="region of interest" description="Disordered" evidence="1">
    <location>
        <begin position="25"/>
        <end position="44"/>
    </location>
</feature>
<name>A0AAP0PPT8_9MAGN</name>
<comment type="caution">
    <text evidence="2">The sequence shown here is derived from an EMBL/GenBank/DDBJ whole genome shotgun (WGS) entry which is preliminary data.</text>
</comment>